<dbReference type="Proteomes" id="UP000663891">
    <property type="component" value="Unassembled WGS sequence"/>
</dbReference>
<evidence type="ECO:0000313" key="10">
    <source>
        <dbReference type="EMBL" id="CAF4091568.1"/>
    </source>
</evidence>
<evidence type="ECO:0000256" key="3">
    <source>
        <dbReference type="ARBA" id="ARBA00022723"/>
    </source>
</evidence>
<dbReference type="GO" id="GO:0016755">
    <property type="term" value="F:aminoacyltransferase activity"/>
    <property type="evidence" value="ECO:0007669"/>
    <property type="project" value="InterPro"/>
</dbReference>
<gene>
    <name evidence="10" type="ORF">OKA104_LOCUS35168</name>
    <name evidence="9" type="ORF">VCS650_LOCUS18235</name>
</gene>
<dbReference type="EMBL" id="CAJOAY010005007">
    <property type="protein sequence ID" value="CAF4091568.1"/>
    <property type="molecule type" value="Genomic_DNA"/>
</dbReference>
<protein>
    <recommendedName>
        <fullName evidence="12">Cytochrome P450</fullName>
    </recommendedName>
</protein>
<evidence type="ECO:0000313" key="9">
    <source>
        <dbReference type="EMBL" id="CAF1066450.1"/>
    </source>
</evidence>
<dbReference type="PRINTS" id="PR00463">
    <property type="entry name" value="EP450I"/>
</dbReference>
<evidence type="ECO:0000256" key="8">
    <source>
        <dbReference type="SAM" id="Phobius"/>
    </source>
</evidence>
<dbReference type="GO" id="GO:0005506">
    <property type="term" value="F:iron ion binding"/>
    <property type="evidence" value="ECO:0007669"/>
    <property type="project" value="InterPro"/>
</dbReference>
<dbReference type="PANTHER" id="PTHR24303:SF31">
    <property type="entry name" value="CYTOCHROME P450 307A1-RELATED"/>
    <property type="match status" value="1"/>
</dbReference>
<keyword evidence="3 7" id="KW-0479">Metal-binding</keyword>
<dbReference type="GO" id="GO:0016705">
    <property type="term" value="F:oxidoreductase activity, acting on paired donors, with incorporation or reduction of molecular oxygen"/>
    <property type="evidence" value="ECO:0007669"/>
    <property type="project" value="InterPro"/>
</dbReference>
<sequence length="842" mass="96679">MQVNQIDSDGHVVRVEPWQSNLVAATYDCSAQAHRCLGVSPAQFRKYLGKNSTMKNDLKAEQLARKALEHGLFFDCNTSSLLPTADSTELLVLIVDTLQQFNYAIFHKKNIETGTALRYALEEGNRLKAIFERAKAQLPNKLASKITVIGWEDMIQDNNDNGKPYHVYVDAVKEQMNQCNKFASNVTRVCQAFVSARKPGAQLLAHQWALLQLYVFHELPVLIRGVYFKSINYSIILHPTIVELESHHSQECGHQRDAIQVLLDCLRQSKNTWWEQMHLESNNLGALAFDIQLSHALSNADEEVKAIEHLSDAFVSPSIDASSNSPIGNSLSRPFWLTYLVFLLPILANIGIWLLTTWTVFGSIVSLVIAAWLALWHSILQKGKWSRRGANSIVLGTPFRFPFGDLPSMQTCQNGYYLNKIHQQLGHPKVYRIWMGPQAALMLAHPDSVRQFWNQHNERMIERDVKLGWPLIMLMSQGLGFKSYADRNRINKYFHGSFASARMHLFETHIEQTVISYIDKILANKPHDTLFDMQHELKYLAHDVGLHLFCGAHATEYLSELHEIVEELEELMSITFDAKWLNVDGIHRLLPASYRLRSRISSFRARFMTILIKLIDHLNYDNDENDSVLARFVRDLNACEITFEEFMDTTIEGLLAPTEGSAATFTYTLILLAQYPHVQAKLRESIRHLGNSFDLTHLHNVHYLDHILVECQRLYPIFMFNVPELASSDMVIDDICLPKNTMVILDVVSLNRNENVWPQALVFKPERFETITEEQRKAVHAFGNGRSRRCLGEHMIKAMHKLLVAHIVQRYEISLPEPIETIKRKRRPFIYVPEQLLHFTPL</sequence>
<keyword evidence="5 7" id="KW-0408">Iron</keyword>
<dbReference type="Pfam" id="PF00067">
    <property type="entry name" value="p450"/>
    <property type="match status" value="1"/>
</dbReference>
<feature type="transmembrane region" description="Helical" evidence="8">
    <location>
        <begin position="335"/>
        <end position="354"/>
    </location>
</feature>
<dbReference type="OrthoDB" id="1055148at2759"/>
<reference evidence="9" key="1">
    <citation type="submission" date="2021-02" db="EMBL/GenBank/DDBJ databases">
        <authorList>
            <person name="Nowell W R."/>
        </authorList>
    </citation>
    <scope>NUCLEOTIDE SEQUENCE</scope>
</reference>
<evidence type="ECO:0000256" key="5">
    <source>
        <dbReference type="ARBA" id="ARBA00023004"/>
    </source>
</evidence>
<dbReference type="AlphaFoldDB" id="A0A814LQK2"/>
<evidence type="ECO:0008006" key="12">
    <source>
        <dbReference type="Google" id="ProtNLM"/>
    </source>
</evidence>
<dbReference type="InterPro" id="IPR036396">
    <property type="entry name" value="Cyt_P450_sf"/>
</dbReference>
<feature type="transmembrane region" description="Helical" evidence="8">
    <location>
        <begin position="360"/>
        <end position="380"/>
    </location>
</feature>
<keyword evidence="7" id="KW-0349">Heme</keyword>
<dbReference type="GO" id="GO:0004497">
    <property type="term" value="F:monooxygenase activity"/>
    <property type="evidence" value="ECO:0007669"/>
    <property type="project" value="UniProtKB-KW"/>
</dbReference>
<keyword evidence="4" id="KW-0560">Oxidoreductase</keyword>
<evidence type="ECO:0000313" key="11">
    <source>
        <dbReference type="Proteomes" id="UP000663891"/>
    </source>
</evidence>
<accession>A0A814LQK2</accession>
<keyword evidence="8" id="KW-0472">Membrane</keyword>
<comment type="cofactor">
    <cofactor evidence="1 7">
        <name>heme</name>
        <dbReference type="ChEBI" id="CHEBI:30413"/>
    </cofactor>
</comment>
<dbReference type="PANTHER" id="PTHR24303">
    <property type="entry name" value="HEME-BINDING MONOOXYGENASE FAMILY"/>
    <property type="match status" value="1"/>
</dbReference>
<comment type="caution">
    <text evidence="9">The sequence shown here is derived from an EMBL/GenBank/DDBJ whole genome shotgun (WGS) entry which is preliminary data.</text>
</comment>
<evidence type="ECO:0000256" key="1">
    <source>
        <dbReference type="ARBA" id="ARBA00001971"/>
    </source>
</evidence>
<comment type="similarity">
    <text evidence="2">Belongs to the cytochrome P450 family.</text>
</comment>
<evidence type="ECO:0000256" key="4">
    <source>
        <dbReference type="ARBA" id="ARBA00023002"/>
    </source>
</evidence>
<evidence type="ECO:0000256" key="6">
    <source>
        <dbReference type="ARBA" id="ARBA00023033"/>
    </source>
</evidence>
<name>A0A814LQK2_9BILA</name>
<dbReference type="GO" id="GO:0020037">
    <property type="term" value="F:heme binding"/>
    <property type="evidence" value="ECO:0007669"/>
    <property type="project" value="InterPro"/>
</dbReference>
<keyword evidence="6" id="KW-0503">Monooxygenase</keyword>
<keyword evidence="8" id="KW-0812">Transmembrane</keyword>
<organism evidence="9 11">
    <name type="scientific">Adineta steineri</name>
    <dbReference type="NCBI Taxonomy" id="433720"/>
    <lineage>
        <taxon>Eukaryota</taxon>
        <taxon>Metazoa</taxon>
        <taxon>Spiralia</taxon>
        <taxon>Gnathifera</taxon>
        <taxon>Rotifera</taxon>
        <taxon>Eurotatoria</taxon>
        <taxon>Bdelloidea</taxon>
        <taxon>Adinetida</taxon>
        <taxon>Adinetidae</taxon>
        <taxon>Adineta</taxon>
    </lineage>
</organism>
<dbReference type="InterPro" id="IPR001128">
    <property type="entry name" value="Cyt_P450"/>
</dbReference>
<dbReference type="Gene3D" id="1.10.630.10">
    <property type="entry name" value="Cytochrome P450"/>
    <property type="match status" value="1"/>
</dbReference>
<dbReference type="Proteomes" id="UP000663881">
    <property type="component" value="Unassembled WGS sequence"/>
</dbReference>
<dbReference type="InterPro" id="IPR038622">
    <property type="entry name" value="CDPS_sf"/>
</dbReference>
<proteinExistence type="inferred from homology"/>
<evidence type="ECO:0000256" key="2">
    <source>
        <dbReference type="ARBA" id="ARBA00010617"/>
    </source>
</evidence>
<evidence type="ECO:0000256" key="7">
    <source>
        <dbReference type="PIRSR" id="PIRSR602401-1"/>
    </source>
</evidence>
<dbReference type="InterPro" id="IPR002401">
    <property type="entry name" value="Cyt_P450_E_grp-I"/>
</dbReference>
<keyword evidence="8" id="KW-1133">Transmembrane helix</keyword>
<feature type="binding site" description="axial binding residue" evidence="7">
    <location>
        <position position="790"/>
    </location>
    <ligand>
        <name>heme</name>
        <dbReference type="ChEBI" id="CHEBI:30413"/>
    </ligand>
    <ligandPart>
        <name>Fe</name>
        <dbReference type="ChEBI" id="CHEBI:18248"/>
    </ligandPart>
</feature>
<dbReference type="SUPFAM" id="SSF48264">
    <property type="entry name" value="Cytochrome P450"/>
    <property type="match status" value="1"/>
</dbReference>
<dbReference type="EMBL" id="CAJNON010000173">
    <property type="protein sequence ID" value="CAF1066450.1"/>
    <property type="molecule type" value="Genomic_DNA"/>
</dbReference>
<dbReference type="Gene3D" id="3.40.50.11710">
    <property type="entry name" value="Cyclodipeptide synthase"/>
    <property type="match status" value="1"/>
</dbReference>